<evidence type="ECO:0008006" key="3">
    <source>
        <dbReference type="Google" id="ProtNLM"/>
    </source>
</evidence>
<reference evidence="2" key="1">
    <citation type="journal article" date="2019" name="Int. J. Syst. Evol. Microbiol.">
        <title>The Global Catalogue of Microorganisms (GCM) 10K type strain sequencing project: providing services to taxonomists for standard genome sequencing and annotation.</title>
        <authorList>
            <consortium name="The Broad Institute Genomics Platform"/>
            <consortium name="The Broad Institute Genome Sequencing Center for Infectious Disease"/>
            <person name="Wu L."/>
            <person name="Ma J."/>
        </authorList>
    </citation>
    <scope>NUCLEOTIDE SEQUENCE [LARGE SCALE GENOMIC DNA]</scope>
    <source>
        <strain evidence="2">JCM 9651</strain>
    </source>
</reference>
<keyword evidence="2" id="KW-1185">Reference proteome</keyword>
<gene>
    <name evidence="1" type="ORF">GCM10020367_72460</name>
</gene>
<evidence type="ECO:0000313" key="1">
    <source>
        <dbReference type="EMBL" id="GAA3381392.1"/>
    </source>
</evidence>
<comment type="caution">
    <text evidence="1">The sequence shown here is derived from an EMBL/GenBank/DDBJ whole genome shotgun (WGS) entry which is preliminary data.</text>
</comment>
<sequence>MDLATKEVAVARFLHEYPQAAAAGRGHPALHGCEDVRWSEFPGCPAEIPVLLRALLDQAAASEAERVLTNSILNGITEMNAAMPAVLPFLLRLASDPQVPVRSELLDLLVTVAEFSKPVDAADEVAVRWFGSDSDHPEREQCKAVFAEHATVVAMLPEGLISPDGRAKLRHAAGLR</sequence>
<dbReference type="EMBL" id="BAAAYL010000004">
    <property type="protein sequence ID" value="GAA3381392.1"/>
    <property type="molecule type" value="Genomic_DNA"/>
</dbReference>
<dbReference type="Proteomes" id="UP001499990">
    <property type="component" value="Unassembled WGS sequence"/>
</dbReference>
<dbReference type="InterPro" id="IPR021133">
    <property type="entry name" value="HEAT_type_2"/>
</dbReference>
<organism evidence="1 2">
    <name type="scientific">Streptomyces sannanensis</name>
    <dbReference type="NCBI Taxonomy" id="285536"/>
    <lineage>
        <taxon>Bacteria</taxon>
        <taxon>Bacillati</taxon>
        <taxon>Actinomycetota</taxon>
        <taxon>Actinomycetes</taxon>
        <taxon>Kitasatosporales</taxon>
        <taxon>Streptomycetaceae</taxon>
        <taxon>Streptomyces</taxon>
    </lineage>
</organism>
<dbReference type="PROSITE" id="PS50077">
    <property type="entry name" value="HEAT_REPEAT"/>
    <property type="match status" value="1"/>
</dbReference>
<protein>
    <recommendedName>
        <fullName evidence="3">HEAT repeat domain-containing protein</fullName>
    </recommendedName>
</protein>
<accession>A0ABP6SNF8</accession>
<proteinExistence type="predicted"/>
<name>A0ABP6SNF8_9ACTN</name>
<evidence type="ECO:0000313" key="2">
    <source>
        <dbReference type="Proteomes" id="UP001499990"/>
    </source>
</evidence>